<accession>A0A1B6KCL1</accession>
<evidence type="ECO:0000256" key="6">
    <source>
        <dbReference type="SAM" id="Phobius"/>
    </source>
</evidence>
<feature type="transmembrane region" description="Helical" evidence="6">
    <location>
        <begin position="109"/>
        <end position="128"/>
    </location>
</feature>
<evidence type="ECO:0000256" key="3">
    <source>
        <dbReference type="ARBA" id="ARBA00022989"/>
    </source>
</evidence>
<gene>
    <name evidence="8" type="ORF">g.29330</name>
</gene>
<dbReference type="SUPFAM" id="SSF103473">
    <property type="entry name" value="MFS general substrate transporter"/>
    <property type="match status" value="1"/>
</dbReference>
<proteinExistence type="inferred from homology"/>
<feature type="transmembrane region" description="Helical" evidence="6">
    <location>
        <begin position="352"/>
        <end position="371"/>
    </location>
</feature>
<evidence type="ECO:0000256" key="5">
    <source>
        <dbReference type="RuleBase" id="RU003346"/>
    </source>
</evidence>
<dbReference type="Pfam" id="PF00083">
    <property type="entry name" value="Sugar_tr"/>
    <property type="match status" value="1"/>
</dbReference>
<protein>
    <recommendedName>
        <fullName evidence="7">Major facilitator superfamily (MFS) profile domain-containing protein</fullName>
    </recommendedName>
</protein>
<keyword evidence="5" id="KW-0813">Transport</keyword>
<organism evidence="8">
    <name type="scientific">Graphocephala atropunctata</name>
    <dbReference type="NCBI Taxonomy" id="36148"/>
    <lineage>
        <taxon>Eukaryota</taxon>
        <taxon>Metazoa</taxon>
        <taxon>Ecdysozoa</taxon>
        <taxon>Arthropoda</taxon>
        <taxon>Hexapoda</taxon>
        <taxon>Insecta</taxon>
        <taxon>Pterygota</taxon>
        <taxon>Neoptera</taxon>
        <taxon>Paraneoptera</taxon>
        <taxon>Hemiptera</taxon>
        <taxon>Auchenorrhyncha</taxon>
        <taxon>Membracoidea</taxon>
        <taxon>Cicadellidae</taxon>
        <taxon>Cicadellinae</taxon>
        <taxon>Cicadellini</taxon>
        <taxon>Graphocephala</taxon>
    </lineage>
</organism>
<dbReference type="InterPro" id="IPR005828">
    <property type="entry name" value="MFS_sugar_transport-like"/>
</dbReference>
<dbReference type="InterPro" id="IPR005829">
    <property type="entry name" value="Sugar_transporter_CS"/>
</dbReference>
<dbReference type="EMBL" id="GEBQ01030832">
    <property type="protein sequence ID" value="JAT09145.1"/>
    <property type="molecule type" value="Transcribed_RNA"/>
</dbReference>
<comment type="subcellular location">
    <subcellularLocation>
        <location evidence="1">Membrane</location>
        <topology evidence="1">Multi-pass membrane protein</topology>
    </subcellularLocation>
</comment>
<dbReference type="Gene3D" id="1.20.1250.20">
    <property type="entry name" value="MFS general substrate transporter like domains"/>
    <property type="match status" value="1"/>
</dbReference>
<evidence type="ECO:0000256" key="1">
    <source>
        <dbReference type="ARBA" id="ARBA00004141"/>
    </source>
</evidence>
<sequence length="544" mass="59163">MPPETSAVLFEEKPKSYGTVITSNMEEGTKAKKSIVNQVFLCCLANSALLGSGMSLGFTAVALPYMLEPDSLVPIDDIQASWIASLASIATPVGCLLSGHMVDRFGRRAGLLVISIPLVIGWLLIGLNPSLTRIYLGRIFTGVGTGLCSIPATVFTAEVADSTIRGVLVTGTSASIACGVVIVYILGALLKSQWQVVALICAAFPALTTVLLYFLVPETPVWLISKNRLEEATASLMRINRASSPAQVKEEMQALTDQARSNQKRSLAFTATLKALTRPEAYKPLVIMNTFFFFQQFTGTFVVIFYAVDVVKEAGVTMNPFVVTVVIGLTRLVFTFLAAYLSKRFGRRPPSIVSGVGMAVSLLTLATYLYLQPSHSEVAPLARVGGGNITMEILNTTSTTATLITSSESVSYLPLTMLMLYILTSTIGFLTLPWSMIGEVYPSQVRGIASGLTTCMAYGISFFVLKMYPYMKEVLDKHGVFYFFGTMACLGTLFVIFFLPETEGKTLQEIEMQFIKKGRQTVQPEEEVALQNSKKATIVRSPQR</sequence>
<feature type="transmembrane region" description="Helical" evidence="6">
    <location>
        <begin position="79"/>
        <end position="97"/>
    </location>
</feature>
<name>A0A1B6KCL1_9HEMI</name>
<dbReference type="PANTHER" id="PTHR48021">
    <property type="match status" value="1"/>
</dbReference>
<dbReference type="PROSITE" id="PS50850">
    <property type="entry name" value="MFS"/>
    <property type="match status" value="1"/>
</dbReference>
<dbReference type="NCBIfam" id="TIGR00879">
    <property type="entry name" value="SP"/>
    <property type="match status" value="1"/>
</dbReference>
<evidence type="ECO:0000256" key="4">
    <source>
        <dbReference type="ARBA" id="ARBA00023136"/>
    </source>
</evidence>
<dbReference type="FunFam" id="1.20.1250.20:FF:000249">
    <property type="entry name" value="facilitated trehalose transporter Tret1"/>
    <property type="match status" value="1"/>
</dbReference>
<dbReference type="InterPro" id="IPR003663">
    <property type="entry name" value="Sugar/inositol_transpt"/>
</dbReference>
<reference evidence="8" key="1">
    <citation type="submission" date="2015-11" db="EMBL/GenBank/DDBJ databases">
        <title>De novo transcriptome assembly of four potential Pierce s Disease insect vectors from Arizona vineyards.</title>
        <authorList>
            <person name="Tassone E.E."/>
        </authorList>
    </citation>
    <scope>NUCLEOTIDE SEQUENCE</scope>
</reference>
<dbReference type="InterPro" id="IPR036259">
    <property type="entry name" value="MFS_trans_sf"/>
</dbReference>
<feature type="domain" description="Major facilitator superfamily (MFS) profile" evidence="7">
    <location>
        <begin position="41"/>
        <end position="503"/>
    </location>
</feature>
<feature type="transmembrane region" description="Helical" evidence="6">
    <location>
        <begin position="447"/>
        <end position="468"/>
    </location>
</feature>
<dbReference type="InterPro" id="IPR050549">
    <property type="entry name" value="MFS_Trehalose_Transporter"/>
</dbReference>
<feature type="transmembrane region" description="Helical" evidence="6">
    <location>
        <begin position="196"/>
        <end position="216"/>
    </location>
</feature>
<dbReference type="InterPro" id="IPR020846">
    <property type="entry name" value="MFS_dom"/>
</dbReference>
<feature type="transmembrane region" description="Helical" evidence="6">
    <location>
        <begin position="134"/>
        <end position="155"/>
    </location>
</feature>
<dbReference type="PRINTS" id="PR00171">
    <property type="entry name" value="SUGRTRNSPORT"/>
</dbReference>
<keyword evidence="2 6" id="KW-0812">Transmembrane</keyword>
<dbReference type="PANTHER" id="PTHR48021:SF1">
    <property type="entry name" value="GH07001P-RELATED"/>
    <property type="match status" value="1"/>
</dbReference>
<feature type="transmembrane region" description="Helical" evidence="6">
    <location>
        <begin position="412"/>
        <end position="435"/>
    </location>
</feature>
<dbReference type="GO" id="GO:0016020">
    <property type="term" value="C:membrane"/>
    <property type="evidence" value="ECO:0007669"/>
    <property type="project" value="UniProtKB-SubCell"/>
</dbReference>
<feature type="transmembrane region" description="Helical" evidence="6">
    <location>
        <begin position="480"/>
        <end position="499"/>
    </location>
</feature>
<evidence type="ECO:0000256" key="2">
    <source>
        <dbReference type="ARBA" id="ARBA00022692"/>
    </source>
</evidence>
<comment type="similarity">
    <text evidence="5">Belongs to the major facilitator superfamily. Sugar transporter (TC 2.A.1.1) family.</text>
</comment>
<dbReference type="PROSITE" id="PS00217">
    <property type="entry name" value="SUGAR_TRANSPORT_2"/>
    <property type="match status" value="1"/>
</dbReference>
<evidence type="ECO:0000259" key="7">
    <source>
        <dbReference type="PROSITE" id="PS50850"/>
    </source>
</evidence>
<keyword evidence="3 6" id="KW-1133">Transmembrane helix</keyword>
<dbReference type="GO" id="GO:0022857">
    <property type="term" value="F:transmembrane transporter activity"/>
    <property type="evidence" value="ECO:0007669"/>
    <property type="project" value="InterPro"/>
</dbReference>
<feature type="transmembrane region" description="Helical" evidence="6">
    <location>
        <begin position="286"/>
        <end position="308"/>
    </location>
</feature>
<feature type="transmembrane region" description="Helical" evidence="6">
    <location>
        <begin position="39"/>
        <end position="67"/>
    </location>
</feature>
<keyword evidence="4 6" id="KW-0472">Membrane</keyword>
<evidence type="ECO:0000313" key="8">
    <source>
        <dbReference type="EMBL" id="JAT09145.1"/>
    </source>
</evidence>
<feature type="transmembrane region" description="Helical" evidence="6">
    <location>
        <begin position="320"/>
        <end position="340"/>
    </location>
</feature>
<feature type="transmembrane region" description="Helical" evidence="6">
    <location>
        <begin position="167"/>
        <end position="190"/>
    </location>
</feature>
<dbReference type="AlphaFoldDB" id="A0A1B6KCL1"/>